<dbReference type="PROSITE" id="PS50297">
    <property type="entry name" value="ANK_REP_REGION"/>
    <property type="match status" value="1"/>
</dbReference>
<keyword evidence="6 11" id="KW-0829">Tyrosine-protein kinase</keyword>
<evidence type="ECO:0000256" key="3">
    <source>
        <dbReference type="ARBA" id="ARBA00022741"/>
    </source>
</evidence>
<dbReference type="PRINTS" id="PR00109">
    <property type="entry name" value="TYRKINASE"/>
</dbReference>
<dbReference type="PROSITE" id="PS00109">
    <property type="entry name" value="PROTEIN_KINASE_TYR"/>
    <property type="match status" value="1"/>
</dbReference>
<evidence type="ECO:0000256" key="4">
    <source>
        <dbReference type="ARBA" id="ARBA00022777"/>
    </source>
</evidence>
<dbReference type="InterPro" id="IPR002110">
    <property type="entry name" value="Ankyrin_rpt"/>
</dbReference>
<evidence type="ECO:0000256" key="5">
    <source>
        <dbReference type="ARBA" id="ARBA00022840"/>
    </source>
</evidence>
<keyword evidence="5 10" id="KW-0067">ATP-binding</keyword>
<protein>
    <recommendedName>
        <fullName evidence="11">Tyrosine-protein kinase</fullName>
        <ecNumber evidence="11">2.7.10.2</ecNumber>
    </recommendedName>
</protein>
<dbReference type="InterPro" id="IPR011009">
    <property type="entry name" value="Kinase-like_dom_sf"/>
</dbReference>
<dbReference type="PROSITE" id="PS00107">
    <property type="entry name" value="PROTEIN_KINASE_ATP"/>
    <property type="match status" value="1"/>
</dbReference>
<dbReference type="Pfam" id="PF07714">
    <property type="entry name" value="PK_Tyr_Ser-Thr"/>
    <property type="match status" value="1"/>
</dbReference>
<dbReference type="SUPFAM" id="SSF56112">
    <property type="entry name" value="Protein kinase-like (PK-like)"/>
    <property type="match status" value="1"/>
</dbReference>
<dbReference type="FunFam" id="1.10.510.10:FF:000027">
    <property type="entry name" value="Receptor protein-tyrosine kinase"/>
    <property type="match status" value="1"/>
</dbReference>
<evidence type="ECO:0000256" key="11">
    <source>
        <dbReference type="RuleBase" id="RU362096"/>
    </source>
</evidence>
<dbReference type="SMART" id="SM00252">
    <property type="entry name" value="SH2"/>
    <property type="match status" value="1"/>
</dbReference>
<dbReference type="InterPro" id="IPR000719">
    <property type="entry name" value="Prot_kinase_dom"/>
</dbReference>
<keyword evidence="1" id="KW-0597">Phosphoprotein</keyword>
<evidence type="ECO:0000256" key="12">
    <source>
        <dbReference type="SAM" id="MobiDB-lite"/>
    </source>
</evidence>
<comment type="caution">
    <text evidence="15">The sequence shown here is derived from an EMBL/GenBank/DDBJ whole genome shotgun (WGS) entry which is preliminary data.</text>
</comment>
<evidence type="ECO:0000256" key="6">
    <source>
        <dbReference type="ARBA" id="ARBA00023137"/>
    </source>
</evidence>
<keyword evidence="4 11" id="KW-0418">Kinase</keyword>
<dbReference type="Gene3D" id="1.10.510.10">
    <property type="entry name" value="Transferase(Phosphotransferase) domain 1"/>
    <property type="match status" value="1"/>
</dbReference>
<dbReference type="InterPro" id="IPR050198">
    <property type="entry name" value="Non-receptor_tyrosine_kinases"/>
</dbReference>
<sequence>MATKNTSENLNKDKASRAITRTDFQQASPSSARDQNQITCFFKACDRAGSEKLLRNAYTYSNNKNGIYMLRQSDRDESKFVLSLIKDGQCYHYRAHHIGNGTFLDEITDSVFYSLDELLEYYQGDGARHLRCSLSSPLHGHHLPSFAQRRGPKTVLHEAATRGQRDVIKLLLADSNCPDINSKNEEGNTPLHEACFFGRDDAVKVLLQAGANWRFVNKFGWTSLHQAALGNCPSIVDLLINRAQADVDVRNPFNLYSPMHCAAACNNVETITTLIAHDSPLRPLTDDGYTPYDLAIKQGGSEVAQKLAEIPSKPAVSRRSSYYHGSLSNNVVIIREEQLTIGKLLGEGNFGKVYAGEYQDEHGSVYPVALKVLKASMDSRSKEEMKKEAFVMKELTHPCIVRLYGVSQSRKLNSTLMVQELLSMGSLVDYLKTHVKNQMRPLFSLWVTQIVHGMAYMEKKHFIHRDLAARNILMQSNSRIKISDFGLSRSVDSSDYYVQQSDTPIPIAWYAPESLLHAKFTSKSDVWSFGVTMWEIYTCGQFPYGSMPNEEICQYLSCNGRLQRPSSCSSTVYEIMLRCWAFNAHDRPSFGDLLKVLANRSEFAAAIQHFQNYSKD</sequence>
<feature type="binding site" evidence="10">
    <location>
        <position position="371"/>
    </location>
    <ligand>
        <name>ATP</name>
        <dbReference type="ChEBI" id="CHEBI:30616"/>
    </ligand>
</feature>
<dbReference type="Gene3D" id="3.30.200.20">
    <property type="entry name" value="Phosphorylase Kinase, domain 1"/>
    <property type="match status" value="1"/>
</dbReference>
<dbReference type="GO" id="GO:0071944">
    <property type="term" value="C:cell periphery"/>
    <property type="evidence" value="ECO:0007669"/>
    <property type="project" value="UniProtKB-ARBA"/>
</dbReference>
<feature type="region of interest" description="Disordered" evidence="12">
    <location>
        <begin position="1"/>
        <end position="31"/>
    </location>
</feature>
<keyword evidence="9" id="KW-0727">SH2 domain</keyword>
<dbReference type="SMART" id="SM00248">
    <property type="entry name" value="ANK"/>
    <property type="match status" value="6"/>
</dbReference>
<dbReference type="PROSITE" id="PS50011">
    <property type="entry name" value="PROTEIN_KINASE_DOM"/>
    <property type="match status" value="1"/>
</dbReference>
<dbReference type="PROSITE" id="PS50088">
    <property type="entry name" value="ANK_REPEAT"/>
    <property type="match status" value="1"/>
</dbReference>
<dbReference type="InterPro" id="IPR036770">
    <property type="entry name" value="Ankyrin_rpt-contain_sf"/>
</dbReference>
<dbReference type="SUPFAM" id="SSF48403">
    <property type="entry name" value="Ankyrin repeat"/>
    <property type="match status" value="1"/>
</dbReference>
<keyword evidence="3 10" id="KW-0547">Nucleotide-binding</keyword>
<dbReference type="InterPro" id="IPR000980">
    <property type="entry name" value="SH2"/>
</dbReference>
<dbReference type="GO" id="GO:0004715">
    <property type="term" value="F:non-membrane spanning protein tyrosine kinase activity"/>
    <property type="evidence" value="ECO:0007669"/>
    <property type="project" value="UniProtKB-EC"/>
</dbReference>
<comment type="similarity">
    <text evidence="11">Belongs to the protein kinase superfamily. Tyr protein kinase family.</text>
</comment>
<keyword evidence="8" id="KW-0040">ANK repeat</keyword>
<dbReference type="InterPro" id="IPR017441">
    <property type="entry name" value="Protein_kinase_ATP_BS"/>
</dbReference>
<dbReference type="Pfam" id="PF12796">
    <property type="entry name" value="Ank_2"/>
    <property type="match status" value="1"/>
</dbReference>
<evidence type="ECO:0000256" key="1">
    <source>
        <dbReference type="ARBA" id="ARBA00022553"/>
    </source>
</evidence>
<dbReference type="Proteomes" id="UP000663873">
    <property type="component" value="Unassembled WGS sequence"/>
</dbReference>
<feature type="compositionally biased region" description="Polar residues" evidence="12">
    <location>
        <begin position="22"/>
        <end position="31"/>
    </location>
</feature>
<feature type="repeat" description="ANK" evidence="8">
    <location>
        <begin position="186"/>
        <end position="218"/>
    </location>
</feature>
<accession>A0A819X8F4</accession>
<keyword evidence="16" id="KW-1185">Reference proteome</keyword>
<dbReference type="EMBL" id="CAJOBP010000173">
    <property type="protein sequence ID" value="CAF4135343.1"/>
    <property type="molecule type" value="Genomic_DNA"/>
</dbReference>
<comment type="catalytic activity">
    <reaction evidence="7 11">
        <text>L-tyrosyl-[protein] + ATP = O-phospho-L-tyrosyl-[protein] + ADP + H(+)</text>
        <dbReference type="Rhea" id="RHEA:10596"/>
        <dbReference type="Rhea" id="RHEA-COMP:10136"/>
        <dbReference type="Rhea" id="RHEA-COMP:20101"/>
        <dbReference type="ChEBI" id="CHEBI:15378"/>
        <dbReference type="ChEBI" id="CHEBI:30616"/>
        <dbReference type="ChEBI" id="CHEBI:46858"/>
        <dbReference type="ChEBI" id="CHEBI:61978"/>
        <dbReference type="ChEBI" id="CHEBI:456216"/>
        <dbReference type="EC" id="2.7.10.2"/>
    </reaction>
</comment>
<dbReference type="CDD" id="cd00173">
    <property type="entry name" value="SH2"/>
    <property type="match status" value="1"/>
</dbReference>
<evidence type="ECO:0000313" key="16">
    <source>
        <dbReference type="Proteomes" id="UP000663873"/>
    </source>
</evidence>
<dbReference type="GO" id="GO:0007165">
    <property type="term" value="P:signal transduction"/>
    <property type="evidence" value="ECO:0007669"/>
    <property type="project" value="UniProtKB-ARBA"/>
</dbReference>
<dbReference type="SUPFAM" id="SSF55550">
    <property type="entry name" value="SH2 domain"/>
    <property type="match status" value="1"/>
</dbReference>
<evidence type="ECO:0000256" key="9">
    <source>
        <dbReference type="PROSITE-ProRule" id="PRU00191"/>
    </source>
</evidence>
<dbReference type="InterPro" id="IPR020635">
    <property type="entry name" value="Tyr_kinase_cat_dom"/>
</dbReference>
<dbReference type="EC" id="2.7.10.2" evidence="11"/>
<dbReference type="Gene3D" id="1.25.40.20">
    <property type="entry name" value="Ankyrin repeat-containing domain"/>
    <property type="match status" value="1"/>
</dbReference>
<keyword evidence="2 11" id="KW-0808">Transferase</keyword>
<dbReference type="InterPro" id="IPR001245">
    <property type="entry name" value="Ser-Thr/Tyr_kinase_cat_dom"/>
</dbReference>
<feature type="domain" description="Protein kinase" evidence="14">
    <location>
        <begin position="339"/>
        <end position="604"/>
    </location>
</feature>
<evidence type="ECO:0000259" key="14">
    <source>
        <dbReference type="PROSITE" id="PS50011"/>
    </source>
</evidence>
<reference evidence="15" key="1">
    <citation type="submission" date="2021-02" db="EMBL/GenBank/DDBJ databases">
        <authorList>
            <person name="Nowell W R."/>
        </authorList>
    </citation>
    <scope>NUCLEOTIDE SEQUENCE</scope>
</reference>
<gene>
    <name evidence="15" type="ORF">UJA718_LOCUS2524</name>
</gene>
<dbReference type="PROSITE" id="PS50001">
    <property type="entry name" value="SH2"/>
    <property type="match status" value="1"/>
</dbReference>
<feature type="domain" description="SH2" evidence="13">
    <location>
        <begin position="40"/>
        <end position="138"/>
    </location>
</feature>
<dbReference type="Pfam" id="PF00017">
    <property type="entry name" value="SH2"/>
    <property type="match status" value="1"/>
</dbReference>
<evidence type="ECO:0000256" key="2">
    <source>
        <dbReference type="ARBA" id="ARBA00022679"/>
    </source>
</evidence>
<dbReference type="InterPro" id="IPR036860">
    <property type="entry name" value="SH2_dom_sf"/>
</dbReference>
<evidence type="ECO:0000256" key="10">
    <source>
        <dbReference type="PROSITE-ProRule" id="PRU10141"/>
    </source>
</evidence>
<dbReference type="SMART" id="SM00219">
    <property type="entry name" value="TyrKc"/>
    <property type="match status" value="1"/>
</dbReference>
<dbReference type="PANTHER" id="PTHR24418">
    <property type="entry name" value="TYROSINE-PROTEIN KINASE"/>
    <property type="match status" value="1"/>
</dbReference>
<evidence type="ECO:0000256" key="7">
    <source>
        <dbReference type="ARBA" id="ARBA00051245"/>
    </source>
</evidence>
<dbReference type="InterPro" id="IPR008266">
    <property type="entry name" value="Tyr_kinase_AS"/>
</dbReference>
<evidence type="ECO:0000313" key="15">
    <source>
        <dbReference type="EMBL" id="CAF4135343.1"/>
    </source>
</evidence>
<dbReference type="AlphaFoldDB" id="A0A819X8F4"/>
<proteinExistence type="inferred from homology"/>
<evidence type="ECO:0000256" key="8">
    <source>
        <dbReference type="PROSITE-ProRule" id="PRU00023"/>
    </source>
</evidence>
<dbReference type="CDD" id="cd00192">
    <property type="entry name" value="PTKc"/>
    <property type="match status" value="1"/>
</dbReference>
<dbReference type="Gene3D" id="3.30.505.10">
    <property type="entry name" value="SH2 domain"/>
    <property type="match status" value="1"/>
</dbReference>
<organism evidence="15 16">
    <name type="scientific">Rotaria socialis</name>
    <dbReference type="NCBI Taxonomy" id="392032"/>
    <lineage>
        <taxon>Eukaryota</taxon>
        <taxon>Metazoa</taxon>
        <taxon>Spiralia</taxon>
        <taxon>Gnathifera</taxon>
        <taxon>Rotifera</taxon>
        <taxon>Eurotatoria</taxon>
        <taxon>Bdelloidea</taxon>
        <taxon>Philodinida</taxon>
        <taxon>Philodinidae</taxon>
        <taxon>Rotaria</taxon>
    </lineage>
</organism>
<dbReference type="GO" id="GO:0005524">
    <property type="term" value="F:ATP binding"/>
    <property type="evidence" value="ECO:0007669"/>
    <property type="project" value="UniProtKB-UniRule"/>
</dbReference>
<name>A0A819X8F4_9BILA</name>
<evidence type="ECO:0000259" key="13">
    <source>
        <dbReference type="PROSITE" id="PS50001"/>
    </source>
</evidence>